<reference evidence="1" key="3">
    <citation type="submission" date="2023-03" db="UniProtKB">
        <authorList>
            <consortium name="EnsemblPlants"/>
        </authorList>
    </citation>
    <scope>IDENTIFICATION</scope>
    <source>
        <strain evidence="1">cv. Chiifu-401-42</strain>
    </source>
</reference>
<name>M4CHV9_BRACM</name>
<dbReference type="AlphaFoldDB" id="M4CHV9"/>
<dbReference type="HOGENOM" id="CLU_1605071_0_0_1"/>
<evidence type="ECO:0000313" key="1">
    <source>
        <dbReference type="EnsemblPlants" id="Bra003792.1-P"/>
    </source>
</evidence>
<dbReference type="InParanoid" id="M4CHV9"/>
<reference evidence="1 2" key="2">
    <citation type="journal article" date="2018" name="Hortic Res">
        <title>Improved Brassica rapa reference genome by single-molecule sequencing and chromosome conformation capture technologies.</title>
        <authorList>
            <person name="Zhang L."/>
            <person name="Cai X."/>
            <person name="Wu J."/>
            <person name="Liu M."/>
            <person name="Grob S."/>
            <person name="Cheng F."/>
            <person name="Liang J."/>
            <person name="Cai C."/>
            <person name="Liu Z."/>
            <person name="Liu B."/>
            <person name="Wang F."/>
            <person name="Li S."/>
            <person name="Liu F."/>
            <person name="Li X."/>
            <person name="Cheng L."/>
            <person name="Yang W."/>
            <person name="Li M.H."/>
            <person name="Grossniklaus U."/>
            <person name="Zheng H."/>
            <person name="Wang X."/>
        </authorList>
    </citation>
    <scope>NUCLEOTIDE SEQUENCE [LARGE SCALE GENOMIC DNA]</scope>
    <source>
        <strain evidence="1 2">cv. Chiifu-401-42</strain>
    </source>
</reference>
<protein>
    <submittedName>
        <fullName evidence="1">Uncharacterized protein</fullName>
    </submittedName>
</protein>
<evidence type="ECO:0000313" key="2">
    <source>
        <dbReference type="Proteomes" id="UP000011750"/>
    </source>
</evidence>
<dbReference type="Gramene" id="Bra003792.1">
    <property type="protein sequence ID" value="Bra003792.1-P"/>
    <property type="gene ID" value="Bra003792"/>
</dbReference>
<accession>M4CHV9</accession>
<dbReference type="Proteomes" id="UP000011750">
    <property type="component" value="Chromosome A07"/>
</dbReference>
<keyword evidence="2" id="KW-1185">Reference proteome</keyword>
<dbReference type="EnsemblPlants" id="Bra003792.1">
    <property type="protein sequence ID" value="Bra003792.1-P"/>
    <property type="gene ID" value="Bra003792"/>
</dbReference>
<reference evidence="1 2" key="1">
    <citation type="journal article" date="2011" name="Nat. Genet.">
        <title>The genome of the mesopolyploid crop species Brassica rapa.</title>
        <authorList>
            <consortium name="Brassica rapa Genome Sequencing Project Consortium"/>
            <person name="Wang X."/>
            <person name="Wang H."/>
            <person name="Wang J."/>
            <person name="Sun R."/>
            <person name="Wu J."/>
            <person name="Liu S."/>
            <person name="Bai Y."/>
            <person name="Mun J.H."/>
            <person name="Bancroft I."/>
            <person name="Cheng F."/>
            <person name="Huang S."/>
            <person name="Li X."/>
            <person name="Hua W."/>
            <person name="Wang J."/>
            <person name="Wang X."/>
            <person name="Freeling M."/>
            <person name="Pires J.C."/>
            <person name="Paterson A.H."/>
            <person name="Chalhoub B."/>
            <person name="Wang B."/>
            <person name="Hayward A."/>
            <person name="Sharpe A.G."/>
            <person name="Park B.S."/>
            <person name="Weisshaar B."/>
            <person name="Liu B."/>
            <person name="Li B."/>
            <person name="Liu B."/>
            <person name="Tong C."/>
            <person name="Song C."/>
            <person name="Duran C."/>
            <person name="Peng C."/>
            <person name="Geng C."/>
            <person name="Koh C."/>
            <person name="Lin C."/>
            <person name="Edwards D."/>
            <person name="Mu D."/>
            <person name="Shen D."/>
            <person name="Soumpourou E."/>
            <person name="Li F."/>
            <person name="Fraser F."/>
            <person name="Conant G."/>
            <person name="Lassalle G."/>
            <person name="King G.J."/>
            <person name="Bonnema G."/>
            <person name="Tang H."/>
            <person name="Wang H."/>
            <person name="Belcram H."/>
            <person name="Zhou H."/>
            <person name="Hirakawa H."/>
            <person name="Abe H."/>
            <person name="Guo H."/>
            <person name="Wang H."/>
            <person name="Jin H."/>
            <person name="Parkin I.A."/>
            <person name="Batley J."/>
            <person name="Kim J.S."/>
            <person name="Just J."/>
            <person name="Li J."/>
            <person name="Xu J."/>
            <person name="Deng J."/>
            <person name="Kim J.A."/>
            <person name="Li J."/>
            <person name="Yu J."/>
            <person name="Meng J."/>
            <person name="Wang J."/>
            <person name="Min J."/>
            <person name="Poulain J."/>
            <person name="Wang J."/>
            <person name="Hatakeyama K."/>
            <person name="Wu K."/>
            <person name="Wang L."/>
            <person name="Fang L."/>
            <person name="Trick M."/>
            <person name="Links M.G."/>
            <person name="Zhao M."/>
            <person name="Jin M."/>
            <person name="Ramchiary N."/>
            <person name="Drou N."/>
            <person name="Berkman P.J."/>
            <person name="Cai Q."/>
            <person name="Huang Q."/>
            <person name="Li R."/>
            <person name="Tabata S."/>
            <person name="Cheng S."/>
            <person name="Zhang S."/>
            <person name="Zhang S."/>
            <person name="Huang S."/>
            <person name="Sato S."/>
            <person name="Sun S."/>
            <person name="Kwon S.J."/>
            <person name="Choi S.R."/>
            <person name="Lee T.H."/>
            <person name="Fan W."/>
            <person name="Zhao X."/>
            <person name="Tan X."/>
            <person name="Xu X."/>
            <person name="Wang Y."/>
            <person name="Qiu Y."/>
            <person name="Yin Y."/>
            <person name="Li Y."/>
            <person name="Du Y."/>
            <person name="Liao Y."/>
            <person name="Lim Y."/>
            <person name="Narusaka Y."/>
            <person name="Wang Y."/>
            <person name="Wang Z."/>
            <person name="Li Z."/>
            <person name="Wang Z."/>
            <person name="Xiong Z."/>
            <person name="Zhang Z."/>
        </authorList>
    </citation>
    <scope>NUCLEOTIDE SEQUENCE [LARGE SCALE GENOMIC DNA]</scope>
    <source>
        <strain evidence="1 2">cv. Chiifu-401-42</strain>
    </source>
</reference>
<proteinExistence type="predicted"/>
<sequence length="166" mass="18451">MVVVNEDLVVDGLRVLSDLNLKALHYTSPPTPPDSSPEAATRFVSGATGGVIDEATLHASSAVTLLLLPHRSFLSSIFKPAQLTSHRFCYLILHQSPLPPPPSFTKINKLRFNAQKREGERERETLPVMVVESVTVMVVKSVTVVVVKNATVVVKRRCCIWRRRRL</sequence>
<organism evidence="1 2">
    <name type="scientific">Brassica campestris</name>
    <name type="common">Field mustard</name>
    <dbReference type="NCBI Taxonomy" id="3711"/>
    <lineage>
        <taxon>Eukaryota</taxon>
        <taxon>Viridiplantae</taxon>
        <taxon>Streptophyta</taxon>
        <taxon>Embryophyta</taxon>
        <taxon>Tracheophyta</taxon>
        <taxon>Spermatophyta</taxon>
        <taxon>Magnoliopsida</taxon>
        <taxon>eudicotyledons</taxon>
        <taxon>Gunneridae</taxon>
        <taxon>Pentapetalae</taxon>
        <taxon>rosids</taxon>
        <taxon>malvids</taxon>
        <taxon>Brassicales</taxon>
        <taxon>Brassicaceae</taxon>
        <taxon>Brassiceae</taxon>
        <taxon>Brassica</taxon>
    </lineage>
</organism>